<evidence type="ECO:0000256" key="6">
    <source>
        <dbReference type="ARBA" id="ARBA00023136"/>
    </source>
</evidence>
<dbReference type="OrthoDB" id="7820570at2"/>
<dbReference type="Gene3D" id="1.10.3720.10">
    <property type="entry name" value="MetI-like"/>
    <property type="match status" value="1"/>
</dbReference>
<dbReference type="InterPro" id="IPR000515">
    <property type="entry name" value="MetI-like"/>
</dbReference>
<dbReference type="Proteomes" id="UP000029995">
    <property type="component" value="Unassembled WGS sequence"/>
</dbReference>
<evidence type="ECO:0000256" key="4">
    <source>
        <dbReference type="ARBA" id="ARBA00022692"/>
    </source>
</evidence>
<feature type="transmembrane region" description="Helical" evidence="7">
    <location>
        <begin position="142"/>
        <end position="165"/>
    </location>
</feature>
<proteinExistence type="inferred from homology"/>
<name>A0A0A0DC02_9PROT</name>
<evidence type="ECO:0000256" key="1">
    <source>
        <dbReference type="ARBA" id="ARBA00004651"/>
    </source>
</evidence>
<feature type="domain" description="ABC transmembrane type-1" evidence="8">
    <location>
        <begin position="90"/>
        <end position="273"/>
    </location>
</feature>
<feature type="transmembrane region" description="Helical" evidence="7">
    <location>
        <begin position="94"/>
        <end position="113"/>
    </location>
</feature>
<dbReference type="RefSeq" id="WP_034834857.1">
    <property type="nucleotide sequence ID" value="NZ_JANX01000087.1"/>
</dbReference>
<keyword evidence="3" id="KW-1003">Cell membrane</keyword>
<keyword evidence="2 7" id="KW-0813">Transport</keyword>
<protein>
    <submittedName>
        <fullName evidence="9">Phosphonate ABC transporter permease</fullName>
    </submittedName>
</protein>
<gene>
    <name evidence="9" type="ORF">P409_09740</name>
</gene>
<feature type="transmembrane region" description="Helical" evidence="7">
    <location>
        <begin position="255"/>
        <end position="273"/>
    </location>
</feature>
<evidence type="ECO:0000313" key="10">
    <source>
        <dbReference type="Proteomes" id="UP000029995"/>
    </source>
</evidence>
<dbReference type="EMBL" id="JANX01000087">
    <property type="protein sequence ID" value="KGM34517.1"/>
    <property type="molecule type" value="Genomic_DNA"/>
</dbReference>
<dbReference type="PROSITE" id="PS50928">
    <property type="entry name" value="ABC_TM1"/>
    <property type="match status" value="1"/>
</dbReference>
<keyword evidence="6 7" id="KW-0472">Membrane</keyword>
<dbReference type="InterPro" id="IPR035906">
    <property type="entry name" value="MetI-like_sf"/>
</dbReference>
<comment type="subcellular location">
    <subcellularLocation>
        <location evidence="1 7">Cell membrane</location>
        <topology evidence="1 7">Multi-pass membrane protein</topology>
    </subcellularLocation>
</comment>
<feature type="transmembrane region" description="Helical" evidence="7">
    <location>
        <begin position="24"/>
        <end position="44"/>
    </location>
</feature>
<dbReference type="NCBIfam" id="TIGR01097">
    <property type="entry name" value="PhnE"/>
    <property type="match status" value="1"/>
</dbReference>
<comment type="caution">
    <text evidence="9">The sequence shown here is derived from an EMBL/GenBank/DDBJ whole genome shotgun (WGS) entry which is preliminary data.</text>
</comment>
<evidence type="ECO:0000256" key="3">
    <source>
        <dbReference type="ARBA" id="ARBA00022475"/>
    </source>
</evidence>
<evidence type="ECO:0000259" key="8">
    <source>
        <dbReference type="PROSITE" id="PS50928"/>
    </source>
</evidence>
<dbReference type="GO" id="GO:0015416">
    <property type="term" value="F:ABC-type phosphonate transporter activity"/>
    <property type="evidence" value="ECO:0007669"/>
    <property type="project" value="InterPro"/>
</dbReference>
<evidence type="ECO:0000313" key="9">
    <source>
        <dbReference type="EMBL" id="KGM34517.1"/>
    </source>
</evidence>
<evidence type="ECO:0000256" key="7">
    <source>
        <dbReference type="RuleBase" id="RU363032"/>
    </source>
</evidence>
<dbReference type="AlphaFoldDB" id="A0A0A0DC02"/>
<dbReference type="InterPro" id="IPR005769">
    <property type="entry name" value="PhnE/PtxC"/>
</dbReference>
<organism evidence="9 10">
    <name type="scientific">Inquilinus limosus MP06</name>
    <dbReference type="NCBI Taxonomy" id="1398085"/>
    <lineage>
        <taxon>Bacteria</taxon>
        <taxon>Pseudomonadati</taxon>
        <taxon>Pseudomonadota</taxon>
        <taxon>Alphaproteobacteria</taxon>
        <taxon>Rhodospirillales</taxon>
        <taxon>Rhodospirillaceae</taxon>
        <taxon>Inquilinus</taxon>
    </lineage>
</organism>
<evidence type="ECO:0000256" key="2">
    <source>
        <dbReference type="ARBA" id="ARBA00022448"/>
    </source>
</evidence>
<dbReference type="SUPFAM" id="SSF161098">
    <property type="entry name" value="MetI-like"/>
    <property type="match status" value="1"/>
</dbReference>
<dbReference type="PANTHER" id="PTHR30043:SF1">
    <property type="entry name" value="ABC TRANSPORT SYSTEM PERMEASE PROTEIN P69"/>
    <property type="match status" value="1"/>
</dbReference>
<keyword evidence="4 7" id="KW-0812">Transmembrane</keyword>
<sequence>MTPGTIDGFERGYRRQLAEKRLRTLGIGLVLVAALAASTVIGGVDPARLAAGLPQAWAYIWGTIPVLRADSLGADLGEWYWGLGSWLRLAGETVLMGFTGTVLGGAAGLLLCFPASRNLVQGRALHFACRRVLEVARTVPELVYALIFVYAFGLGPFAGVLAIAVHTAGALGKLFAEVNENVDPGPIEGVRAAGGTWPAIMRLAVLPQVLPNFASYALLRFEINVRSASALGIVGAGGIGEELYLSVRQFEYPDISAILLLIIALVSIIDLGCEAVRHRLIGRDALRMV</sequence>
<reference evidence="9 10" key="1">
    <citation type="submission" date="2014-01" db="EMBL/GenBank/DDBJ databases">
        <title>Genome sequence determination for a cystic fibrosis isolate, Inquilinus limosus.</title>
        <authorList>
            <person name="Pino M."/>
            <person name="Di Conza J."/>
            <person name="Gutkind G."/>
        </authorList>
    </citation>
    <scope>NUCLEOTIDE SEQUENCE [LARGE SCALE GENOMIC DNA]</scope>
    <source>
        <strain evidence="9 10">MP06</strain>
    </source>
</reference>
<comment type="similarity">
    <text evidence="7">Belongs to the binding-protein-dependent transport system permease family.</text>
</comment>
<keyword evidence="5 7" id="KW-1133">Transmembrane helix</keyword>
<dbReference type="GO" id="GO:0005886">
    <property type="term" value="C:plasma membrane"/>
    <property type="evidence" value="ECO:0007669"/>
    <property type="project" value="UniProtKB-SubCell"/>
</dbReference>
<accession>A0A0A0DC02</accession>
<dbReference type="PANTHER" id="PTHR30043">
    <property type="entry name" value="PHOSPHONATES TRANSPORT SYSTEM PERMEASE PROTEIN"/>
    <property type="match status" value="1"/>
</dbReference>
<dbReference type="Pfam" id="PF00528">
    <property type="entry name" value="BPD_transp_1"/>
    <property type="match status" value="1"/>
</dbReference>
<evidence type="ECO:0000256" key="5">
    <source>
        <dbReference type="ARBA" id="ARBA00022989"/>
    </source>
</evidence>